<keyword evidence="5" id="KW-1185">Reference proteome</keyword>
<gene>
    <name evidence="1" type="ORF">JCM19301_2651</name>
    <name evidence="2" type="ORF">JCM19302_2994</name>
    <name evidence="3" type="ORF">JCM19538_773</name>
</gene>
<dbReference type="AlphaFoldDB" id="A0A090W6I3"/>
<organism evidence="2 4">
    <name type="scientific">Jejuia pallidilutea</name>
    <dbReference type="NCBI Taxonomy" id="504487"/>
    <lineage>
        <taxon>Bacteria</taxon>
        <taxon>Pseudomonadati</taxon>
        <taxon>Bacteroidota</taxon>
        <taxon>Flavobacteriia</taxon>
        <taxon>Flavobacteriales</taxon>
        <taxon>Flavobacteriaceae</taxon>
        <taxon>Jejuia</taxon>
    </lineage>
</organism>
<dbReference type="EMBL" id="BBNS01000009">
    <property type="protein sequence ID" value="GAL71039.1"/>
    <property type="molecule type" value="Genomic_DNA"/>
</dbReference>
<sequence length="45" mass="5137">MLLQLKLTLFKELTLSLSKKITDVGSNFLLILKNVKHLNEPLIIC</sequence>
<evidence type="ECO:0000313" key="4">
    <source>
        <dbReference type="Proteomes" id="UP000029646"/>
    </source>
</evidence>
<name>A0A090W6I3_9FLAO</name>
<accession>A0A090W6I3</accession>
<comment type="caution">
    <text evidence="2">The sequence shown here is derived from an EMBL/GenBank/DDBJ whole genome shotgun (WGS) entry which is preliminary data.</text>
</comment>
<proteinExistence type="predicted"/>
<dbReference type="Proteomes" id="UP000030184">
    <property type="component" value="Unassembled WGS sequence"/>
</dbReference>
<evidence type="ECO:0000313" key="2">
    <source>
        <dbReference type="EMBL" id="GAL71039.1"/>
    </source>
</evidence>
<protein>
    <submittedName>
        <fullName evidence="2">Uncharacterized protein</fullName>
    </submittedName>
</protein>
<evidence type="ECO:0000313" key="5">
    <source>
        <dbReference type="Proteomes" id="UP000030184"/>
    </source>
</evidence>
<dbReference type="EMBL" id="BBNR01000009">
    <property type="protein sequence ID" value="GAL67299.1"/>
    <property type="molecule type" value="Genomic_DNA"/>
</dbReference>
<dbReference type="Proteomes" id="UP000029646">
    <property type="component" value="Unassembled WGS sequence"/>
</dbReference>
<reference evidence="5" key="1">
    <citation type="journal article" date="2014" name="Genome Announc.">
        <title>Draft Genome Sequence of Marine Flavobacterium Jejuia pallidilutea Strain 11shimoA1 and Pigmentation Mutants.</title>
        <authorList>
            <person name="Takatani N."/>
            <person name="Nakanishi M."/>
            <person name="Meirelles P."/>
            <person name="Mino S."/>
            <person name="Suda W."/>
            <person name="Oshima K."/>
            <person name="Hattori M."/>
            <person name="Ohkuma M."/>
            <person name="Hosokawa M."/>
            <person name="Miyashita K."/>
            <person name="Thompson F.L."/>
            <person name="Niwa A."/>
            <person name="Sawabe T."/>
            <person name="Sawabe T."/>
        </authorList>
    </citation>
    <scope>NUCLEOTIDE SEQUENCE [LARGE SCALE GENOMIC DNA]</scope>
    <source>
        <strain evidence="5">JCM 19538</strain>
    </source>
</reference>
<dbReference type="Proteomes" id="UP000029641">
    <property type="component" value="Unassembled WGS sequence"/>
</dbReference>
<evidence type="ECO:0000313" key="1">
    <source>
        <dbReference type="EMBL" id="GAL67299.1"/>
    </source>
</evidence>
<dbReference type="EMBL" id="BBNY01000068">
    <property type="protein sequence ID" value="GAL90033.1"/>
    <property type="molecule type" value="Genomic_DNA"/>
</dbReference>
<evidence type="ECO:0000313" key="3">
    <source>
        <dbReference type="EMBL" id="GAL90033.1"/>
    </source>
</evidence>